<dbReference type="Proteomes" id="UP000228934">
    <property type="component" value="Unassembled WGS sequence"/>
</dbReference>
<sequence length="97" mass="11170">MMLGIIHSIRERVCCGGIKILRLIFQIKDVYCSLSCFIFLPCLEVHLNRKKKGVKHQYSLTIYVYALISELLGSIHYSTCTTIWYCSRTLIAALICH</sequence>
<name>A0A2G9RLY9_AQUCT</name>
<evidence type="ECO:0000313" key="1">
    <source>
        <dbReference type="EMBL" id="PIO28908.1"/>
    </source>
</evidence>
<protein>
    <submittedName>
        <fullName evidence="1">Uncharacterized protein</fullName>
    </submittedName>
</protein>
<proteinExistence type="predicted"/>
<keyword evidence="2" id="KW-1185">Reference proteome</keyword>
<accession>A0A2G9RLY9</accession>
<dbReference type="EMBL" id="KV934663">
    <property type="protein sequence ID" value="PIO28908.1"/>
    <property type="molecule type" value="Genomic_DNA"/>
</dbReference>
<reference evidence="2" key="1">
    <citation type="journal article" date="2017" name="Nat. Commun.">
        <title>The North American bullfrog draft genome provides insight into hormonal regulation of long noncoding RNA.</title>
        <authorList>
            <person name="Hammond S.A."/>
            <person name="Warren R.L."/>
            <person name="Vandervalk B.P."/>
            <person name="Kucuk E."/>
            <person name="Khan H."/>
            <person name="Gibb E.A."/>
            <person name="Pandoh P."/>
            <person name="Kirk H."/>
            <person name="Zhao Y."/>
            <person name="Jones M."/>
            <person name="Mungall A.J."/>
            <person name="Coope R."/>
            <person name="Pleasance S."/>
            <person name="Moore R.A."/>
            <person name="Holt R.A."/>
            <person name="Round J.M."/>
            <person name="Ohora S."/>
            <person name="Walle B.V."/>
            <person name="Veldhoen N."/>
            <person name="Helbing C.C."/>
            <person name="Birol I."/>
        </authorList>
    </citation>
    <scope>NUCLEOTIDE SEQUENCE [LARGE SCALE GENOMIC DNA]</scope>
</reference>
<organism evidence="1 2">
    <name type="scientific">Aquarana catesbeiana</name>
    <name type="common">American bullfrog</name>
    <name type="synonym">Rana catesbeiana</name>
    <dbReference type="NCBI Taxonomy" id="8400"/>
    <lineage>
        <taxon>Eukaryota</taxon>
        <taxon>Metazoa</taxon>
        <taxon>Chordata</taxon>
        <taxon>Craniata</taxon>
        <taxon>Vertebrata</taxon>
        <taxon>Euteleostomi</taxon>
        <taxon>Amphibia</taxon>
        <taxon>Batrachia</taxon>
        <taxon>Anura</taxon>
        <taxon>Neobatrachia</taxon>
        <taxon>Ranoidea</taxon>
        <taxon>Ranidae</taxon>
        <taxon>Aquarana</taxon>
    </lineage>
</organism>
<dbReference type="AlphaFoldDB" id="A0A2G9RLY9"/>
<gene>
    <name evidence="1" type="ORF">AB205_0019500</name>
</gene>
<evidence type="ECO:0000313" key="2">
    <source>
        <dbReference type="Proteomes" id="UP000228934"/>
    </source>
</evidence>